<dbReference type="SUPFAM" id="SSF89957">
    <property type="entry name" value="MTH1187/YkoF-like"/>
    <property type="match status" value="1"/>
</dbReference>
<dbReference type="GO" id="GO:0005829">
    <property type="term" value="C:cytosol"/>
    <property type="evidence" value="ECO:0007669"/>
    <property type="project" value="TreeGrafter"/>
</dbReference>
<sequence length="103" mass="11317">MPVIAMFYIVPITGSPSVSHIVAKAVKTVEERGHKYVITPAATVFEAESIEDAFKTIAMAIEAVKSFSEVKRVIAEIKIDERLDKPLSLDAMVKSVVEKKDRG</sequence>
<organism evidence="3">
    <name type="scientific">Fervidicoccus fontis</name>
    <dbReference type="NCBI Taxonomy" id="683846"/>
    <lineage>
        <taxon>Archaea</taxon>
        <taxon>Thermoproteota</taxon>
        <taxon>Thermoprotei</taxon>
        <taxon>Fervidicoccales</taxon>
        <taxon>Fervidicoccaceae</taxon>
        <taxon>Fervidicoccus</taxon>
    </lineage>
</organism>
<dbReference type="EMBL" id="DRZC01000072">
    <property type="protein sequence ID" value="HHQ80785.1"/>
    <property type="molecule type" value="Genomic_DNA"/>
</dbReference>
<dbReference type="AlphaFoldDB" id="A0A7J3ZL19"/>
<gene>
    <name evidence="3" type="ORF">ENM78_04995</name>
</gene>
<comment type="similarity">
    <text evidence="1">Belongs to the UPF0045 family.</text>
</comment>
<dbReference type="Pfam" id="PF01910">
    <property type="entry name" value="Thiamine_BP"/>
    <property type="match status" value="1"/>
</dbReference>
<evidence type="ECO:0000313" key="3">
    <source>
        <dbReference type="EMBL" id="HHQ80785.1"/>
    </source>
</evidence>
<dbReference type="InterPro" id="IPR029756">
    <property type="entry name" value="MTH1187/YkoF-like"/>
</dbReference>
<comment type="caution">
    <text evidence="3">The sequence shown here is derived from an EMBL/GenBank/DDBJ whole genome shotgun (WGS) entry which is preliminary data.</text>
</comment>
<name>A0A7J3ZL19_9CREN</name>
<dbReference type="InterPro" id="IPR051614">
    <property type="entry name" value="UPF0045_domain"/>
</dbReference>
<feature type="domain" description="Thiamine-binding protein" evidence="2">
    <location>
        <begin position="6"/>
        <end position="96"/>
    </location>
</feature>
<dbReference type="InterPro" id="IPR002767">
    <property type="entry name" value="Thiamine_BP"/>
</dbReference>
<proteinExistence type="inferred from homology"/>
<reference evidence="3" key="1">
    <citation type="journal article" date="2020" name="mSystems">
        <title>Genome- and Community-Level Interaction Insights into Carbon Utilization and Element Cycling Functions of Hydrothermarchaeota in Hydrothermal Sediment.</title>
        <authorList>
            <person name="Zhou Z."/>
            <person name="Liu Y."/>
            <person name="Xu W."/>
            <person name="Pan J."/>
            <person name="Luo Z.H."/>
            <person name="Li M."/>
        </authorList>
    </citation>
    <scope>NUCLEOTIDE SEQUENCE [LARGE SCALE GENOMIC DNA]</scope>
    <source>
        <strain evidence="3">SpSt-1116</strain>
    </source>
</reference>
<dbReference type="PANTHER" id="PTHR33777">
    <property type="entry name" value="UPF0045 PROTEIN ECM15"/>
    <property type="match status" value="1"/>
</dbReference>
<evidence type="ECO:0000256" key="1">
    <source>
        <dbReference type="ARBA" id="ARBA00010272"/>
    </source>
</evidence>
<evidence type="ECO:0000259" key="2">
    <source>
        <dbReference type="Pfam" id="PF01910"/>
    </source>
</evidence>
<accession>A0A7J3ZL19</accession>
<dbReference type="PANTHER" id="PTHR33777:SF1">
    <property type="entry name" value="UPF0045 PROTEIN ECM15"/>
    <property type="match status" value="1"/>
</dbReference>
<dbReference type="Gene3D" id="3.30.70.930">
    <property type="match status" value="1"/>
</dbReference>
<protein>
    <submittedName>
        <fullName evidence="3">Thiamine-binding protein</fullName>
    </submittedName>
</protein>